<feature type="region of interest" description="Disordered" evidence="2">
    <location>
        <begin position="443"/>
        <end position="476"/>
    </location>
</feature>
<keyword evidence="1" id="KW-0862">Zinc</keyword>
<evidence type="ECO:0000259" key="3">
    <source>
        <dbReference type="PROSITE" id="PS50157"/>
    </source>
</evidence>
<reference evidence="4 5" key="1">
    <citation type="submission" date="2019-10" db="EMBL/GenBank/DDBJ databases">
        <authorList>
            <person name="Palmer J.M."/>
        </authorList>
    </citation>
    <scope>NUCLEOTIDE SEQUENCE [LARGE SCALE GENOMIC DNA]</scope>
    <source>
        <strain evidence="4 5">TWF730</strain>
    </source>
</reference>
<evidence type="ECO:0000256" key="2">
    <source>
        <dbReference type="SAM" id="MobiDB-lite"/>
    </source>
</evidence>
<dbReference type="InterPro" id="IPR013087">
    <property type="entry name" value="Znf_C2H2_type"/>
</dbReference>
<dbReference type="AlphaFoldDB" id="A0AAV9UMF7"/>
<dbReference type="PROSITE" id="PS50157">
    <property type="entry name" value="ZINC_FINGER_C2H2_2"/>
    <property type="match status" value="1"/>
</dbReference>
<accession>A0AAV9UMF7</accession>
<gene>
    <name evidence="4" type="ORF">TWF730_011357</name>
</gene>
<protein>
    <recommendedName>
        <fullName evidence="3">C2H2-type domain-containing protein</fullName>
    </recommendedName>
</protein>
<evidence type="ECO:0000256" key="1">
    <source>
        <dbReference type="PROSITE-ProRule" id="PRU00042"/>
    </source>
</evidence>
<evidence type="ECO:0000313" key="5">
    <source>
        <dbReference type="Proteomes" id="UP001373714"/>
    </source>
</evidence>
<sequence>MAANNPGLDLFSVPTKRSPNDLLERFGLAEYTYGTIKTIVCEACRVICPPNIVPGHLKKNHSFEHAEIKRSGLLMSVKKHRWASEDDINKFIATLVQRRPMPISPFQSLRGWQCQYCSKCYTTKDSLGNHISQRCLKRPSDSQARHITLQNCVDCQRILGNKHGTLVRIYSRLGKPPTIELGSKELEFLRNRRTQRSHTAGLDPTSRSDPWLARTGWLGFCGGDASFVASTLCPLSAARSRCPTIQRLAAATRSLLNKSLRYIGETSDFYRRNLESPGPHRYSNDLFGCQLETTQKAYLDIFVRLVLYICSLSRQGNFVIRKSGVVLDDFLDSIHTALSLVEGRDPAICASEIEKGILVLIVKCLTTKIPPGSSSRFQHPILNFLAVEGYDEKAGKWRDARHMTQYYASMSFCARLCILAWSWETAKSSQKLDAEVGRFCSESGREGWDENDEDAGDDDDDGAEEDETDGFLVKQASDRNRESAARKMVAHQFSHEFGEAVQATKDGLDYPMSEWMSQHAYGKAISDNSLSHGHIYWSGDEMTLFHNGERFDLVKYRGFMAAIPKKIEHLLQKMMFITGDLPIISLREIFDNTSDYTPGYGVHTEPRNSKLRNPCLFSRITKESELQDIYFPKGSQILCRKAMSTYLELHLELQLWFAVAVLLTSGAPPRGTEIITLLKENTATQRRNIFVVDGDVMILSAYNKTQGITGHASPIYRFLPKAIGEQLILYLFHVEPLADLFQHRFSSGSQSTTEKNAGPSPLLFAPFEKDYRSWKPLMISNFLKRETELSMHFPLQLSNYRQIIAAVTRMHIQDMADIIDRHLEQRQSKLIEQFGHCYRTNVSHYGVTDSRIQGTEEISMKQFRRASLHYQFFLGVIPTLPRWMYEPSAALYSLTNGESIPHPRFQHPAFPLVVEECPSQVQPVLEDGDTLNEDVDGVLYSGSFAVVI</sequence>
<keyword evidence="5" id="KW-1185">Reference proteome</keyword>
<dbReference type="GO" id="GO:0008270">
    <property type="term" value="F:zinc ion binding"/>
    <property type="evidence" value="ECO:0007669"/>
    <property type="project" value="UniProtKB-KW"/>
</dbReference>
<keyword evidence="1" id="KW-0479">Metal-binding</keyword>
<dbReference type="Proteomes" id="UP001373714">
    <property type="component" value="Unassembled WGS sequence"/>
</dbReference>
<comment type="caution">
    <text evidence="4">The sequence shown here is derived from an EMBL/GenBank/DDBJ whole genome shotgun (WGS) entry which is preliminary data.</text>
</comment>
<keyword evidence="1" id="KW-0863">Zinc-finger</keyword>
<organism evidence="4 5">
    <name type="scientific">Orbilia blumenaviensis</name>
    <dbReference type="NCBI Taxonomy" id="1796055"/>
    <lineage>
        <taxon>Eukaryota</taxon>
        <taxon>Fungi</taxon>
        <taxon>Dikarya</taxon>
        <taxon>Ascomycota</taxon>
        <taxon>Pezizomycotina</taxon>
        <taxon>Orbiliomycetes</taxon>
        <taxon>Orbiliales</taxon>
        <taxon>Orbiliaceae</taxon>
        <taxon>Orbilia</taxon>
    </lineage>
</organism>
<dbReference type="EMBL" id="JAVHNS010000009">
    <property type="protein sequence ID" value="KAK6343770.1"/>
    <property type="molecule type" value="Genomic_DNA"/>
</dbReference>
<evidence type="ECO:0000313" key="4">
    <source>
        <dbReference type="EMBL" id="KAK6343770.1"/>
    </source>
</evidence>
<name>A0AAV9UMF7_9PEZI</name>
<feature type="compositionally biased region" description="Acidic residues" evidence="2">
    <location>
        <begin position="449"/>
        <end position="469"/>
    </location>
</feature>
<feature type="domain" description="C2H2-type" evidence="3">
    <location>
        <begin position="112"/>
        <end position="139"/>
    </location>
</feature>
<proteinExistence type="predicted"/>